<gene>
    <name evidence="1" type="ORF">Pan97_15320</name>
</gene>
<reference evidence="2" key="1">
    <citation type="submission" date="2019-02" db="EMBL/GenBank/DDBJ databases">
        <title>Deep-cultivation of Planctomycetes and their phenomic and genomic characterization uncovers novel biology.</title>
        <authorList>
            <person name="Wiegand S."/>
            <person name="Jogler M."/>
            <person name="Boedeker C."/>
            <person name="Pinto D."/>
            <person name="Vollmers J."/>
            <person name="Rivas-Marin E."/>
            <person name="Kohn T."/>
            <person name="Peeters S.H."/>
            <person name="Heuer A."/>
            <person name="Rast P."/>
            <person name="Oberbeckmann S."/>
            <person name="Bunk B."/>
            <person name="Jeske O."/>
            <person name="Meyerdierks A."/>
            <person name="Storesund J.E."/>
            <person name="Kallscheuer N."/>
            <person name="Luecker S."/>
            <person name="Lage O.M."/>
            <person name="Pohl T."/>
            <person name="Merkel B.J."/>
            <person name="Hornburger P."/>
            <person name="Mueller R.-W."/>
            <person name="Bruemmer F."/>
            <person name="Labrenz M."/>
            <person name="Spormann A.M."/>
            <person name="Op den Camp H."/>
            <person name="Overmann J."/>
            <person name="Amann R."/>
            <person name="Jetten M.S.M."/>
            <person name="Mascher T."/>
            <person name="Medema M.H."/>
            <person name="Devos D.P."/>
            <person name="Kaster A.-K."/>
            <person name="Ovreas L."/>
            <person name="Rohde M."/>
            <person name="Galperin M.Y."/>
            <person name="Jogler C."/>
        </authorList>
    </citation>
    <scope>NUCLEOTIDE SEQUENCE [LARGE SCALE GENOMIC DNA]</scope>
    <source>
        <strain evidence="2">Pan97</strain>
    </source>
</reference>
<proteinExistence type="predicted"/>
<name>A0A518C5L7_9BACT</name>
<dbReference type="AlphaFoldDB" id="A0A518C5L7"/>
<dbReference type="KEGG" id="bvo:Pan97_15320"/>
<dbReference type="EMBL" id="CP036289">
    <property type="protein sequence ID" value="QDU74523.1"/>
    <property type="molecule type" value="Genomic_DNA"/>
</dbReference>
<keyword evidence="2" id="KW-1185">Reference proteome</keyword>
<dbReference type="Proteomes" id="UP000318626">
    <property type="component" value="Chromosome"/>
</dbReference>
<organism evidence="1 2">
    <name type="scientific">Bremerella volcania</name>
    <dbReference type="NCBI Taxonomy" id="2527984"/>
    <lineage>
        <taxon>Bacteria</taxon>
        <taxon>Pseudomonadati</taxon>
        <taxon>Planctomycetota</taxon>
        <taxon>Planctomycetia</taxon>
        <taxon>Pirellulales</taxon>
        <taxon>Pirellulaceae</taxon>
        <taxon>Bremerella</taxon>
    </lineage>
</organism>
<sequence>MQPIAPILGNESISLMPYEDDVLESLRQSRTAIATSDDPTVVISARCDLLKDELRELYEHLLATS</sequence>
<accession>A0A518C5L7</accession>
<protein>
    <submittedName>
        <fullName evidence="1">Uncharacterized protein</fullName>
    </submittedName>
</protein>
<evidence type="ECO:0000313" key="2">
    <source>
        <dbReference type="Proteomes" id="UP000318626"/>
    </source>
</evidence>
<dbReference type="RefSeq" id="WP_144971475.1">
    <property type="nucleotide sequence ID" value="NZ_CP036289.1"/>
</dbReference>
<evidence type="ECO:0000313" key="1">
    <source>
        <dbReference type="EMBL" id="QDU74523.1"/>
    </source>
</evidence>
<dbReference type="OrthoDB" id="288306at2"/>